<accession>A0A7S4T7Y0</accession>
<dbReference type="EMBL" id="HBNS01060501">
    <property type="protein sequence ID" value="CAE4667550.1"/>
    <property type="molecule type" value="Transcribed_RNA"/>
</dbReference>
<reference evidence="2" key="1">
    <citation type="submission" date="2021-01" db="EMBL/GenBank/DDBJ databases">
        <authorList>
            <person name="Corre E."/>
            <person name="Pelletier E."/>
            <person name="Niang G."/>
            <person name="Scheremetjew M."/>
            <person name="Finn R."/>
            <person name="Kale V."/>
            <person name="Holt S."/>
            <person name="Cochrane G."/>
            <person name="Meng A."/>
            <person name="Brown T."/>
            <person name="Cohen L."/>
        </authorList>
    </citation>
    <scope>NUCLEOTIDE SEQUENCE</scope>
    <source>
        <strain evidence="2">GSO104</strain>
    </source>
</reference>
<proteinExistence type="predicted"/>
<protein>
    <submittedName>
        <fullName evidence="2">Uncharacterized protein</fullName>
    </submittedName>
</protein>
<dbReference type="AlphaFoldDB" id="A0A7S4T7Y0"/>
<evidence type="ECO:0000313" key="2">
    <source>
        <dbReference type="EMBL" id="CAE4667550.1"/>
    </source>
</evidence>
<feature type="region of interest" description="Disordered" evidence="1">
    <location>
        <begin position="1"/>
        <end position="24"/>
    </location>
</feature>
<name>A0A7S4T7Y0_9STRA</name>
<organism evidence="2">
    <name type="scientific">Ditylum brightwellii</name>
    <dbReference type="NCBI Taxonomy" id="49249"/>
    <lineage>
        <taxon>Eukaryota</taxon>
        <taxon>Sar</taxon>
        <taxon>Stramenopiles</taxon>
        <taxon>Ochrophyta</taxon>
        <taxon>Bacillariophyta</taxon>
        <taxon>Mediophyceae</taxon>
        <taxon>Lithodesmiophycidae</taxon>
        <taxon>Lithodesmiales</taxon>
        <taxon>Lithodesmiaceae</taxon>
        <taxon>Ditylum</taxon>
    </lineage>
</organism>
<sequence>MAQPPRTSSSPPPPHSLMATQSSLFSTHQHLYPSQHHYQPSSSPSLAAPSSSWILVTRLFQRKRDVSELDTNNAMKPFVPLFVDVKNKIRMLQQTKCNYINDAASSPKVTTATRIMNYSENDKNGGEMDKRRERDEKEEEQRSLLVTLEIKIALWDLLVNSLEDVLGDYAYNLDLATNITGLGKQ</sequence>
<gene>
    <name evidence="2" type="ORF">DBRI00130_LOCUS43562</name>
</gene>
<feature type="compositionally biased region" description="Basic and acidic residues" evidence="1">
    <location>
        <begin position="120"/>
        <end position="138"/>
    </location>
</feature>
<feature type="region of interest" description="Disordered" evidence="1">
    <location>
        <begin position="118"/>
        <end position="138"/>
    </location>
</feature>
<evidence type="ECO:0000256" key="1">
    <source>
        <dbReference type="SAM" id="MobiDB-lite"/>
    </source>
</evidence>